<dbReference type="InterPro" id="IPR029070">
    <property type="entry name" value="Chitinase_insertion_sf"/>
</dbReference>
<gene>
    <name evidence="3" type="ORF">GCM10010911_22390</name>
</gene>
<dbReference type="GO" id="GO:0008061">
    <property type="term" value="F:chitin binding"/>
    <property type="evidence" value="ECO:0007669"/>
    <property type="project" value="InterPro"/>
</dbReference>
<dbReference type="InterPro" id="IPR001223">
    <property type="entry name" value="Glyco_hydro18_cat"/>
</dbReference>
<evidence type="ECO:0000256" key="1">
    <source>
        <dbReference type="SAM" id="SignalP"/>
    </source>
</evidence>
<comment type="caution">
    <text evidence="3">The sequence shown here is derived from an EMBL/GenBank/DDBJ whole genome shotgun (WGS) entry which is preliminary data.</text>
</comment>
<keyword evidence="1" id="KW-0732">Signal</keyword>
<dbReference type="PROSITE" id="PS51910">
    <property type="entry name" value="GH18_2"/>
    <property type="match status" value="1"/>
</dbReference>
<protein>
    <recommendedName>
        <fullName evidence="2">GH18 domain-containing protein</fullName>
    </recommendedName>
</protein>
<reference evidence="3" key="1">
    <citation type="journal article" date="2014" name="Int. J. Syst. Evol. Microbiol.">
        <title>Complete genome sequence of Corynebacterium casei LMG S-19264T (=DSM 44701T), isolated from a smear-ripened cheese.</title>
        <authorList>
            <consortium name="US DOE Joint Genome Institute (JGI-PGF)"/>
            <person name="Walter F."/>
            <person name="Albersmeier A."/>
            <person name="Kalinowski J."/>
            <person name="Ruckert C."/>
        </authorList>
    </citation>
    <scope>NUCLEOTIDE SEQUENCE</scope>
    <source>
        <strain evidence="3">CGMCC 1.15178</strain>
    </source>
</reference>
<dbReference type="Gene3D" id="3.10.50.10">
    <property type="match status" value="1"/>
</dbReference>
<feature type="domain" description="GH18" evidence="2">
    <location>
        <begin position="322"/>
        <end position="637"/>
    </location>
</feature>
<reference evidence="3" key="2">
    <citation type="submission" date="2020-09" db="EMBL/GenBank/DDBJ databases">
        <authorList>
            <person name="Sun Q."/>
            <person name="Zhou Y."/>
        </authorList>
    </citation>
    <scope>NUCLEOTIDE SEQUENCE</scope>
    <source>
        <strain evidence="3">CGMCC 1.15178</strain>
    </source>
</reference>
<dbReference type="SMART" id="SM00636">
    <property type="entry name" value="Glyco_18"/>
    <property type="match status" value="1"/>
</dbReference>
<organism evidence="3 4">
    <name type="scientific">Paenibacillus nasutitermitis</name>
    <dbReference type="NCBI Taxonomy" id="1652958"/>
    <lineage>
        <taxon>Bacteria</taxon>
        <taxon>Bacillati</taxon>
        <taxon>Bacillota</taxon>
        <taxon>Bacilli</taxon>
        <taxon>Bacillales</taxon>
        <taxon>Paenibacillaceae</taxon>
        <taxon>Paenibacillus</taxon>
    </lineage>
</organism>
<dbReference type="Gene3D" id="3.20.20.80">
    <property type="entry name" value="Glycosidases"/>
    <property type="match status" value="1"/>
</dbReference>
<dbReference type="SUPFAM" id="SSF51445">
    <property type="entry name" value="(Trans)glycosidases"/>
    <property type="match status" value="1"/>
</dbReference>
<dbReference type="RefSeq" id="WP_229750230.1">
    <property type="nucleotide sequence ID" value="NZ_BMHP01000002.1"/>
</dbReference>
<dbReference type="PANTHER" id="PTHR46066">
    <property type="entry name" value="CHITINASE DOMAIN-CONTAINING PROTEIN 1 FAMILY MEMBER"/>
    <property type="match status" value="1"/>
</dbReference>
<evidence type="ECO:0000313" key="3">
    <source>
        <dbReference type="EMBL" id="GGD64157.1"/>
    </source>
</evidence>
<dbReference type="Pfam" id="PF00704">
    <property type="entry name" value="Glyco_hydro_18"/>
    <property type="match status" value="1"/>
</dbReference>
<dbReference type="Proteomes" id="UP000612456">
    <property type="component" value="Unassembled WGS sequence"/>
</dbReference>
<evidence type="ECO:0000259" key="2">
    <source>
        <dbReference type="PROSITE" id="PS51910"/>
    </source>
</evidence>
<dbReference type="PANTHER" id="PTHR46066:SF2">
    <property type="entry name" value="CHITINASE DOMAIN-CONTAINING PROTEIN 1"/>
    <property type="match status" value="1"/>
</dbReference>
<evidence type="ECO:0000313" key="4">
    <source>
        <dbReference type="Proteomes" id="UP000612456"/>
    </source>
</evidence>
<accession>A0A917DRI5</accession>
<dbReference type="AlphaFoldDB" id="A0A917DRI5"/>
<dbReference type="EMBL" id="BMHP01000002">
    <property type="protein sequence ID" value="GGD64157.1"/>
    <property type="molecule type" value="Genomic_DNA"/>
</dbReference>
<dbReference type="InterPro" id="IPR011583">
    <property type="entry name" value="Chitinase_II/V-like_cat"/>
</dbReference>
<dbReference type="GO" id="GO:0005975">
    <property type="term" value="P:carbohydrate metabolic process"/>
    <property type="evidence" value="ECO:0007669"/>
    <property type="project" value="InterPro"/>
</dbReference>
<sequence>MRQLWKLPIVIAMILQAVYGAAAASARSEDLSTPYRVYQNDQMVMEFASEAKAVAFAKKYAYSHVEFITSRKWIWDNLPKYKVYENGYSTASREFRTLAEAKAFAAKLRFPQIRSLELPGWLSGVYPRYQMFQGDKSLPDWIYATLNEAKQAAKAYSNIHIIELASNQWIWDNLSAKQKQTQREAAAIYDITLKGSSVSGKRYSFLLDAVRAAAKQPGSQVVNTATGQVVYTTIKPFTVTQNGRAVQTFSGLGGALVYAKTLSGAAIVKDGQEWWTNLPYLSVKQGDRLLSYFHTRQKAVAYARSYKNASVSTADGRMIWKNRSQLVYLAWNGTSHTDTVHAQVQNTLGLDIASPSWFELADAEGTLTDYSDPSLAASMNQSGLKMTPLVHNQFDAKMTSAFLRNPGAQSKFINSLINRLAWLKAAGVNLDFEGLAGGDRALYTAFVRDLTAAAHQKGLTVSIDLPRGDTAWNTKTAYDHKALADIVDMIMIMAYDQHWAGSDQAGSVAELTWAEEGVRQFLEYGIPRDKLMLGIPFYVREWRLNPAGQLIDSRAIPMNEIAGLVQQRGAIGTYDPDAGQTRYMYIKDSYTHVFWAETSETIMARVDIAHKYGLAGVAAWRLGYESSGLWTLLLQQK</sequence>
<dbReference type="InterPro" id="IPR017853">
    <property type="entry name" value="GH"/>
</dbReference>
<feature type="chain" id="PRO_5037915815" description="GH18 domain-containing protein" evidence="1">
    <location>
        <begin position="24"/>
        <end position="637"/>
    </location>
</feature>
<name>A0A917DRI5_9BACL</name>
<feature type="signal peptide" evidence="1">
    <location>
        <begin position="1"/>
        <end position="23"/>
    </location>
</feature>
<keyword evidence="4" id="KW-1185">Reference proteome</keyword>
<proteinExistence type="predicted"/>